<protein>
    <submittedName>
        <fullName evidence="3">Uncharacterized protein (TIGR04222 family)</fullName>
    </submittedName>
</protein>
<dbReference type="GeneID" id="91573453"/>
<evidence type="ECO:0000313" key="3">
    <source>
        <dbReference type="EMBL" id="MBP2406698.1"/>
    </source>
</evidence>
<name>A0ABS4YD33_9ACTN</name>
<dbReference type="RefSeq" id="WP_245381596.1">
    <property type="nucleotide sequence ID" value="NZ_JAGIOH010000001.1"/>
</dbReference>
<sequence length="300" mass="31720">MIIALTVALIALAISSAWLLRLRLTARGPRVPLTTGCEPGLLEIAYLKGWEGGVADTVIARMYAEERISVDSAGKVKVISPIARDSFERAVLKECATDWSSDLRAVRDVLTGCRGMRTLEGSLEKQGLLMPVQAHGTWRWAAGIHVVWLVIAGILALASAFTADSALARFVPPTLVALGIVLRVLCRPRVGRFTDHGARMDDYLWVGCPWVEQQPDRHPAGIAGVVAAWGPGLLRGPHEEFGKQLEKAGEWRPYKPSSSRSSGSGGSSSSTGYGCSTGCSGSSCSSSSCSSSSCGGSSCS</sequence>
<dbReference type="EMBL" id="JAGIOH010000001">
    <property type="protein sequence ID" value="MBP2406698.1"/>
    <property type="molecule type" value="Genomic_DNA"/>
</dbReference>
<feature type="transmembrane region" description="Helical" evidence="2">
    <location>
        <begin position="138"/>
        <end position="159"/>
    </location>
</feature>
<feature type="compositionally biased region" description="Low complexity" evidence="1">
    <location>
        <begin position="257"/>
        <end position="300"/>
    </location>
</feature>
<dbReference type="InterPro" id="IPR026467">
    <property type="entry name" value="Ser/Gly_Cys_C_dom"/>
</dbReference>
<reference evidence="3 4" key="1">
    <citation type="submission" date="2021-03" db="EMBL/GenBank/DDBJ databases">
        <title>Sequencing the genomes of 1000 actinobacteria strains.</title>
        <authorList>
            <person name="Klenk H.-P."/>
        </authorList>
    </citation>
    <scope>NUCLEOTIDE SEQUENCE [LARGE SCALE GENOMIC DNA]</scope>
    <source>
        <strain evidence="3 4">DSM 41480</strain>
    </source>
</reference>
<accession>A0ABS4YD33</accession>
<organism evidence="3 4">
    <name type="scientific">Streptomyces syringium</name>
    <dbReference type="NCBI Taxonomy" id="76729"/>
    <lineage>
        <taxon>Bacteria</taxon>
        <taxon>Bacillati</taxon>
        <taxon>Actinomycetota</taxon>
        <taxon>Actinomycetes</taxon>
        <taxon>Kitasatosporales</taxon>
        <taxon>Streptomycetaceae</taxon>
        <taxon>Streptomyces</taxon>
    </lineage>
</organism>
<evidence type="ECO:0000256" key="1">
    <source>
        <dbReference type="SAM" id="MobiDB-lite"/>
    </source>
</evidence>
<evidence type="ECO:0000256" key="2">
    <source>
        <dbReference type="SAM" id="Phobius"/>
    </source>
</evidence>
<dbReference type="NCBIfam" id="TIGR04222">
    <property type="entry name" value="near_uncomplex"/>
    <property type="match status" value="1"/>
</dbReference>
<feature type="region of interest" description="Disordered" evidence="1">
    <location>
        <begin position="245"/>
        <end position="300"/>
    </location>
</feature>
<feature type="transmembrane region" description="Helical" evidence="2">
    <location>
        <begin position="166"/>
        <end position="185"/>
    </location>
</feature>
<keyword evidence="2" id="KW-1133">Transmembrane helix</keyword>
<comment type="caution">
    <text evidence="3">The sequence shown here is derived from an EMBL/GenBank/DDBJ whole genome shotgun (WGS) entry which is preliminary data.</text>
</comment>
<keyword evidence="2" id="KW-0812">Transmembrane</keyword>
<evidence type="ECO:0000313" key="4">
    <source>
        <dbReference type="Proteomes" id="UP001519291"/>
    </source>
</evidence>
<gene>
    <name evidence="3" type="ORF">JO379_006167</name>
</gene>
<keyword evidence="4" id="KW-1185">Reference proteome</keyword>
<keyword evidence="2" id="KW-0472">Membrane</keyword>
<dbReference type="Proteomes" id="UP001519291">
    <property type="component" value="Unassembled WGS sequence"/>
</dbReference>
<proteinExistence type="predicted"/>